<dbReference type="Gene3D" id="3.40.50.2000">
    <property type="entry name" value="Glycogen Phosphorylase B"/>
    <property type="match status" value="2"/>
</dbReference>
<dbReference type="EMBL" id="KY710716">
    <property type="protein sequence ID" value="AXY99789.1"/>
    <property type="molecule type" value="Genomic_DNA"/>
</dbReference>
<feature type="domain" description="Glycosyltransferase subfamily 4-like N-terminal" evidence="2">
    <location>
        <begin position="14"/>
        <end position="168"/>
    </location>
</feature>
<proteinExistence type="predicted"/>
<dbReference type="CDD" id="cd03801">
    <property type="entry name" value="GT4_PimA-like"/>
    <property type="match status" value="1"/>
</dbReference>
<dbReference type="InterPro" id="IPR001296">
    <property type="entry name" value="Glyco_trans_1"/>
</dbReference>
<dbReference type="InterPro" id="IPR050194">
    <property type="entry name" value="Glycosyltransferase_grp1"/>
</dbReference>
<name>A0A385JN56_PROVU</name>
<dbReference type="PANTHER" id="PTHR45947">
    <property type="entry name" value="SULFOQUINOVOSYL TRANSFERASE SQD2"/>
    <property type="match status" value="1"/>
</dbReference>
<organism evidence="3">
    <name type="scientific">Proteus vulgaris</name>
    <dbReference type="NCBI Taxonomy" id="585"/>
    <lineage>
        <taxon>Bacteria</taxon>
        <taxon>Pseudomonadati</taxon>
        <taxon>Pseudomonadota</taxon>
        <taxon>Gammaproteobacteria</taxon>
        <taxon>Enterobacterales</taxon>
        <taxon>Morganellaceae</taxon>
        <taxon>Proteus</taxon>
    </lineage>
</organism>
<protein>
    <submittedName>
        <fullName evidence="3">Gt3</fullName>
    </submittedName>
</protein>
<evidence type="ECO:0000259" key="2">
    <source>
        <dbReference type="Pfam" id="PF13439"/>
    </source>
</evidence>
<accession>A0A385JN56</accession>
<dbReference type="AlphaFoldDB" id="A0A385JN56"/>
<dbReference type="GO" id="GO:0016757">
    <property type="term" value="F:glycosyltransferase activity"/>
    <property type="evidence" value="ECO:0007669"/>
    <property type="project" value="InterPro"/>
</dbReference>
<feature type="domain" description="Glycosyl transferase family 1" evidence="1">
    <location>
        <begin position="177"/>
        <end position="305"/>
    </location>
</feature>
<reference evidence="3" key="1">
    <citation type="journal article" date="2017" name="PLoS ONE">
        <title>Genetic diversity of the O antigens of Proteus species and the development of a suspension array for molecular serotyping.</title>
        <authorList>
            <person name="Yu X."/>
            <person name="Torzewska A."/>
            <person name="Zhang X."/>
            <person name="Yin Z."/>
            <person name="Drzewiecka D."/>
            <person name="Cao H."/>
            <person name="Liu B."/>
            <person name="Knirel Y.A."/>
            <person name="Rozalski A."/>
            <person name="Wang L."/>
        </authorList>
    </citation>
    <scope>NUCLEOTIDE SEQUENCE</scope>
    <source>
        <strain evidence="3">CCUG 4680</strain>
    </source>
</reference>
<dbReference type="SUPFAM" id="SSF53756">
    <property type="entry name" value="UDP-Glycosyltransferase/glycogen phosphorylase"/>
    <property type="match status" value="1"/>
</dbReference>
<dbReference type="PANTHER" id="PTHR45947:SF3">
    <property type="entry name" value="SULFOQUINOVOSYL TRANSFERASE SQD2"/>
    <property type="match status" value="1"/>
</dbReference>
<dbReference type="Pfam" id="PF00534">
    <property type="entry name" value="Glycos_transf_1"/>
    <property type="match status" value="1"/>
</dbReference>
<evidence type="ECO:0000313" key="3">
    <source>
        <dbReference type="EMBL" id="AXY99789.1"/>
    </source>
</evidence>
<dbReference type="InterPro" id="IPR028098">
    <property type="entry name" value="Glyco_trans_4-like_N"/>
</dbReference>
<dbReference type="Pfam" id="PF13439">
    <property type="entry name" value="Glyco_transf_4"/>
    <property type="match status" value="1"/>
</dbReference>
<evidence type="ECO:0000259" key="1">
    <source>
        <dbReference type="Pfam" id="PF00534"/>
    </source>
</evidence>
<sequence length="351" mass="41408">MKILIITDEYPPIIGGAGIVSKQLYADLKDLGNDVDIFIPTIKRNIFFKIFWPLYYFNIKLFLNLRAQDRIIVNDIRSAYSITLISLFYKIDFKKIIYILHGTEYDIAYNPSIKNKLILLPFLYNIFLHKCKKIVSVSNYTKEIFLKNTTILEKIKNKVEVIYAGINKDIKKTNKYIIDRKDKYFRLVSVSRLEKRKGYFEMLEIFIELSKRIPNLQWYIYGDGSIKDKLISEAKNKNIYDKIFFKGSMDREIIYNEEFYKYNFDLFWLLPNQPEAFGLVYIEASSLGVPTIGINKYGIKESINNLFYTDVESLIYLINDIKIKKSVYIKNASLFSNNFQSNIFAKKILMI</sequence>